<dbReference type="AlphaFoldDB" id="A0A078HED8"/>
<gene>
    <name evidence="1" type="primary">BnaC02g31460D</name>
    <name evidence="1" type="ORF">GSBRNA2T00062540001</name>
</gene>
<sequence length="26" mass="3045">MIMESPQLILKWSRIGKKIDLFLLNG</sequence>
<dbReference type="PaxDb" id="3708-A0A078HED8"/>
<accession>A0A078HED8</accession>
<evidence type="ECO:0000313" key="2">
    <source>
        <dbReference type="Proteomes" id="UP000028999"/>
    </source>
</evidence>
<organism evidence="1 2">
    <name type="scientific">Brassica napus</name>
    <name type="common">Rape</name>
    <dbReference type="NCBI Taxonomy" id="3708"/>
    <lineage>
        <taxon>Eukaryota</taxon>
        <taxon>Viridiplantae</taxon>
        <taxon>Streptophyta</taxon>
        <taxon>Embryophyta</taxon>
        <taxon>Tracheophyta</taxon>
        <taxon>Spermatophyta</taxon>
        <taxon>Magnoliopsida</taxon>
        <taxon>eudicotyledons</taxon>
        <taxon>Gunneridae</taxon>
        <taxon>Pentapetalae</taxon>
        <taxon>rosids</taxon>
        <taxon>malvids</taxon>
        <taxon>Brassicales</taxon>
        <taxon>Brassicaceae</taxon>
        <taxon>Brassiceae</taxon>
        <taxon>Brassica</taxon>
    </lineage>
</organism>
<keyword evidence="2" id="KW-1185">Reference proteome</keyword>
<reference evidence="1 2" key="1">
    <citation type="journal article" date="2014" name="Science">
        <title>Plant genetics. Early allopolyploid evolution in the post-Neolithic Brassica napus oilseed genome.</title>
        <authorList>
            <person name="Chalhoub B."/>
            <person name="Denoeud F."/>
            <person name="Liu S."/>
            <person name="Parkin I.A."/>
            <person name="Tang H."/>
            <person name="Wang X."/>
            <person name="Chiquet J."/>
            <person name="Belcram H."/>
            <person name="Tong C."/>
            <person name="Samans B."/>
            <person name="Correa M."/>
            <person name="Da Silva C."/>
            <person name="Just J."/>
            <person name="Falentin C."/>
            <person name="Koh C.S."/>
            <person name="Le Clainche I."/>
            <person name="Bernard M."/>
            <person name="Bento P."/>
            <person name="Noel B."/>
            <person name="Labadie K."/>
            <person name="Alberti A."/>
            <person name="Charles M."/>
            <person name="Arnaud D."/>
            <person name="Guo H."/>
            <person name="Daviaud C."/>
            <person name="Alamery S."/>
            <person name="Jabbari K."/>
            <person name="Zhao M."/>
            <person name="Edger P.P."/>
            <person name="Chelaifa H."/>
            <person name="Tack D."/>
            <person name="Lassalle G."/>
            <person name="Mestiri I."/>
            <person name="Schnel N."/>
            <person name="Le Paslier M.C."/>
            <person name="Fan G."/>
            <person name="Renault V."/>
            <person name="Bayer P.E."/>
            <person name="Golicz A.A."/>
            <person name="Manoli S."/>
            <person name="Lee T.H."/>
            <person name="Thi V.H."/>
            <person name="Chalabi S."/>
            <person name="Hu Q."/>
            <person name="Fan C."/>
            <person name="Tollenaere R."/>
            <person name="Lu Y."/>
            <person name="Battail C."/>
            <person name="Shen J."/>
            <person name="Sidebottom C.H."/>
            <person name="Wang X."/>
            <person name="Canaguier A."/>
            <person name="Chauveau A."/>
            <person name="Berard A."/>
            <person name="Deniot G."/>
            <person name="Guan M."/>
            <person name="Liu Z."/>
            <person name="Sun F."/>
            <person name="Lim Y.P."/>
            <person name="Lyons E."/>
            <person name="Town C.D."/>
            <person name="Bancroft I."/>
            <person name="Wang X."/>
            <person name="Meng J."/>
            <person name="Ma J."/>
            <person name="Pires J.C."/>
            <person name="King G.J."/>
            <person name="Brunel D."/>
            <person name="Delourme R."/>
            <person name="Renard M."/>
            <person name="Aury J.M."/>
            <person name="Adams K.L."/>
            <person name="Batley J."/>
            <person name="Snowdon R.J."/>
            <person name="Tost J."/>
            <person name="Edwards D."/>
            <person name="Zhou Y."/>
            <person name="Hua W."/>
            <person name="Sharpe A.G."/>
            <person name="Paterson A.H."/>
            <person name="Guan C."/>
            <person name="Wincker P."/>
        </authorList>
    </citation>
    <scope>NUCLEOTIDE SEQUENCE [LARGE SCALE GENOMIC DNA]</scope>
    <source>
        <strain evidence="2">cv. Darmor-bzh</strain>
    </source>
</reference>
<evidence type="ECO:0000313" key="1">
    <source>
        <dbReference type="EMBL" id="CDY36725.1"/>
    </source>
</evidence>
<dbReference type="Gramene" id="CDY36725">
    <property type="protein sequence ID" value="CDY36725"/>
    <property type="gene ID" value="GSBRNA2T00062540001"/>
</dbReference>
<proteinExistence type="predicted"/>
<name>A0A078HED8_BRANA</name>
<dbReference type="EMBL" id="LK032382">
    <property type="protein sequence ID" value="CDY36725.1"/>
    <property type="molecule type" value="Genomic_DNA"/>
</dbReference>
<dbReference type="Proteomes" id="UP000028999">
    <property type="component" value="Unassembled WGS sequence"/>
</dbReference>
<protein>
    <submittedName>
        <fullName evidence="1">BnaC02g31460D protein</fullName>
    </submittedName>
</protein>